<evidence type="ECO:0000313" key="4">
    <source>
        <dbReference type="EMBL" id="TKW61697.1"/>
    </source>
</evidence>
<protein>
    <submittedName>
        <fullName evidence="4">Tape measure protein</fullName>
    </submittedName>
</protein>
<gene>
    <name evidence="4" type="ORF">DI628_03460</name>
</gene>
<comment type="caution">
    <text evidence="4">The sequence shown here is derived from an EMBL/GenBank/DDBJ whole genome shotgun (WGS) entry which is preliminary data.</text>
</comment>
<evidence type="ECO:0000313" key="5">
    <source>
        <dbReference type="Proteomes" id="UP000320948"/>
    </source>
</evidence>
<dbReference type="PANTHER" id="PTHR38812:SF2">
    <property type="entry name" value="MU-LIKE PROPHAGE FLUMU PROTEIN GP42"/>
    <property type="match status" value="1"/>
</dbReference>
<feature type="coiled-coil region" evidence="1">
    <location>
        <begin position="436"/>
        <end position="482"/>
    </location>
</feature>
<organism evidence="4 5">
    <name type="scientific">Blastochloris viridis</name>
    <name type="common">Rhodopseudomonas viridis</name>
    <dbReference type="NCBI Taxonomy" id="1079"/>
    <lineage>
        <taxon>Bacteria</taxon>
        <taxon>Pseudomonadati</taxon>
        <taxon>Pseudomonadota</taxon>
        <taxon>Alphaproteobacteria</taxon>
        <taxon>Hyphomicrobiales</taxon>
        <taxon>Blastochloridaceae</taxon>
        <taxon>Blastochloris</taxon>
    </lineage>
</organism>
<dbReference type="InterPro" id="IPR006431">
    <property type="entry name" value="Phage_tape_meas_C"/>
</dbReference>
<accession>A0A6N4RD97</accession>
<dbReference type="AlphaFoldDB" id="A0A6N4RD97"/>
<feature type="coiled-coil region" evidence="1">
    <location>
        <begin position="672"/>
        <end position="699"/>
    </location>
</feature>
<proteinExistence type="predicted"/>
<evidence type="ECO:0000256" key="1">
    <source>
        <dbReference type="SAM" id="Coils"/>
    </source>
</evidence>
<dbReference type="InterPro" id="IPR013491">
    <property type="entry name" value="Tape_meas_N"/>
</dbReference>
<feature type="domain" description="Bacteriophage tail tape measure C-terminal" evidence="2">
    <location>
        <begin position="764"/>
        <end position="837"/>
    </location>
</feature>
<feature type="domain" description="Tape measure protein N-terminal" evidence="3">
    <location>
        <begin position="82"/>
        <end position="268"/>
    </location>
</feature>
<keyword evidence="1" id="KW-0175">Coiled coil</keyword>
<evidence type="ECO:0000259" key="3">
    <source>
        <dbReference type="Pfam" id="PF20155"/>
    </source>
</evidence>
<dbReference type="NCBIfam" id="TIGR02675">
    <property type="entry name" value="tape_meas_nterm"/>
    <property type="match status" value="1"/>
</dbReference>
<dbReference type="PANTHER" id="PTHR38812">
    <property type="entry name" value="MU-LIKE PROPHAGE FLUMU PROTEIN GP42"/>
    <property type="match status" value="1"/>
</dbReference>
<dbReference type="Pfam" id="PF20155">
    <property type="entry name" value="TMP_3"/>
    <property type="match status" value="1"/>
</dbReference>
<dbReference type="InterPro" id="IPR053058">
    <property type="entry name" value="Mulikevirus_tape_measure"/>
</dbReference>
<name>A0A6N4RD97_BLAVI</name>
<dbReference type="EMBL" id="VAFM01000001">
    <property type="protein sequence ID" value="TKW61697.1"/>
    <property type="molecule type" value="Genomic_DNA"/>
</dbReference>
<reference evidence="4 5" key="1">
    <citation type="journal article" date="2017" name="Nat. Commun.">
        <title>In situ click chemistry generation of cyclooxygenase-2 inhibitors.</title>
        <authorList>
            <person name="Bhardwaj A."/>
            <person name="Kaur J."/>
            <person name="Wuest M."/>
            <person name="Wuest F."/>
        </authorList>
    </citation>
    <scope>NUCLEOTIDE SEQUENCE [LARGE SCALE GENOMIC DNA]</scope>
    <source>
        <strain evidence="4">S2_018_000_R2_106</strain>
    </source>
</reference>
<dbReference type="Proteomes" id="UP000320948">
    <property type="component" value="Unassembled WGS sequence"/>
</dbReference>
<dbReference type="Pfam" id="PF09718">
    <property type="entry name" value="Tape_meas_lam_C"/>
    <property type="match status" value="1"/>
</dbReference>
<evidence type="ECO:0000259" key="2">
    <source>
        <dbReference type="Pfam" id="PF09718"/>
    </source>
</evidence>
<sequence>MAEKRLSIRLAAIDGKVVEQTFKDIGDTGERAFQRISHATKPASADLKAVDVTARALNGVLRQAAGLMAAYAGIHSVMSAVRSITETGMAFQGLDTALTAVTGSSKGAAEEMAFLKRESERLGLNLLETSKAYLGLAASAKGTKLEGQATRDIFVGIAEAGAVLQLSADNVAGALRAISQIMSKGKVQTEELRGQLGERLYGAFQLAARGMGISNEALEKMLQTGSLMADEFLPRFIAEIRRTFGDGVAQAMQSAMAQMNRFNNSVLILERTVASSGFMDGLSEGFQTLAETLSRPDVQDGAKALGEALGDAVAVAAEALALLVSNADLAVTALGGLVAARVAAAGFTALNTALATSGTIASLKLAAEVSTGFAVRLAVLQGATQLATVAMIGLRTALAFIGGPVGLAVLTGVALYKLAQGHDVAAKAARDHSVELAEIKKRASEAAEGLEKLADATANEQFFRYEEQLRTARQNIADLKRELEVGPIGGFWDQLSRTGTDLQDQLVLLRRELLNGRMTADQYSDAMFKLARKYPEFGQNAEQIRDMVMALQAAELAAKNAEAALASLANPQPVKKDEAEAAPAKPAFTALSDDERKRIEEQIAQMSAEEQGLRRVAAARKDGDAALRKAMITNEQEQALRRFGLLDIQKEDSQRAALADKVRGLVTRVHDLNAAEKGLQEQERKNRDLGRERERTVEDVRRRFDELDKTLAGATVRAQEWRDEALKGLDEASAGYEPFRAEVDAVFNQMLKEARDEDLRNSRRWQDGITRGLNDVVDEATNAAAQTERLFKNAFSSMEDALVDFVRTGKMDFKSFVDSVISDLIRMQIQSSITGPLSGALNAAIGSMFGAPGAGAGATASAPTASVSMAHTGGVIGRDALQSRTIHPSVFADAPRFHSGGVVGQEVPIIAKEGETVFTPGQMAALGGAMSASPPVNVQVNIQNHVANAEARTEVNRDANGNLNLSVIIEEVENRIARNVSRGNGLAPTLERRYGLNPAVGSYR</sequence>